<dbReference type="STRING" id="37653.A0A0L8GPY9"/>
<dbReference type="GO" id="GO:0071230">
    <property type="term" value="P:cellular response to amino acid stimulus"/>
    <property type="evidence" value="ECO:0007669"/>
    <property type="project" value="TreeGrafter"/>
</dbReference>
<comment type="similarity">
    <text evidence="1">Belongs to the LAMTOR3 family.</text>
</comment>
<dbReference type="AlphaFoldDB" id="A0A0L8GPY9"/>
<reference evidence="2" key="1">
    <citation type="submission" date="2015-07" db="EMBL/GenBank/DDBJ databases">
        <title>MeaNS - Measles Nucleotide Surveillance Program.</title>
        <authorList>
            <person name="Tran T."/>
            <person name="Druce J."/>
        </authorList>
    </citation>
    <scope>NUCLEOTIDE SEQUENCE</scope>
    <source>
        <strain evidence="2">UCB-OBI-ISO-001</strain>
        <tissue evidence="2">Gonad</tissue>
    </source>
</reference>
<dbReference type="SUPFAM" id="SSF103196">
    <property type="entry name" value="Roadblock/LC7 domain"/>
    <property type="match status" value="1"/>
</dbReference>
<dbReference type="Pfam" id="PF08923">
    <property type="entry name" value="MAPKK1_Int"/>
    <property type="match status" value="1"/>
</dbReference>
<dbReference type="OrthoDB" id="343907at2759"/>
<evidence type="ECO:0000256" key="1">
    <source>
        <dbReference type="ARBA" id="ARBA00005356"/>
    </source>
</evidence>
<dbReference type="EMBL" id="KQ420886">
    <property type="protein sequence ID" value="KOF78952.1"/>
    <property type="molecule type" value="Genomic_DNA"/>
</dbReference>
<organism evidence="2">
    <name type="scientific">Octopus bimaculoides</name>
    <name type="common">California two-spotted octopus</name>
    <dbReference type="NCBI Taxonomy" id="37653"/>
    <lineage>
        <taxon>Eukaryota</taxon>
        <taxon>Metazoa</taxon>
        <taxon>Spiralia</taxon>
        <taxon>Lophotrochozoa</taxon>
        <taxon>Mollusca</taxon>
        <taxon>Cephalopoda</taxon>
        <taxon>Coleoidea</taxon>
        <taxon>Octopodiformes</taxon>
        <taxon>Octopoda</taxon>
        <taxon>Incirrata</taxon>
        <taxon>Octopodidae</taxon>
        <taxon>Octopus</taxon>
    </lineage>
</organism>
<protein>
    <recommendedName>
        <fullName evidence="3">Roadblock/LAMTOR2 domain-containing protein</fullName>
    </recommendedName>
</protein>
<dbReference type="PANTHER" id="PTHR13378:SF1">
    <property type="entry name" value="RAGULATOR COMPLEX PROTEIN LAMTOR3"/>
    <property type="match status" value="1"/>
</dbReference>
<dbReference type="GO" id="GO:0032008">
    <property type="term" value="P:positive regulation of TOR signaling"/>
    <property type="evidence" value="ECO:0007669"/>
    <property type="project" value="TreeGrafter"/>
</dbReference>
<proteinExistence type="inferred from homology"/>
<evidence type="ECO:0008006" key="3">
    <source>
        <dbReference type="Google" id="ProtNLM"/>
    </source>
</evidence>
<dbReference type="Gene3D" id="3.30.450.30">
    <property type="entry name" value="Dynein light chain 2a, cytoplasmic"/>
    <property type="match status" value="1"/>
</dbReference>
<dbReference type="OMA" id="YQVIQMN"/>
<dbReference type="SMART" id="SM01278">
    <property type="entry name" value="MAPKK1_Int"/>
    <property type="match status" value="1"/>
</dbReference>
<evidence type="ECO:0000313" key="2">
    <source>
        <dbReference type="EMBL" id="KOF78952.1"/>
    </source>
</evidence>
<name>A0A0L8GPY9_OCTBM</name>
<dbReference type="PANTHER" id="PTHR13378">
    <property type="entry name" value="REGULATOR COMPLEX PROTEIN LAMTOR3"/>
    <property type="match status" value="1"/>
</dbReference>
<gene>
    <name evidence="2" type="ORF">OCBIM_22030024mg</name>
</gene>
<dbReference type="GO" id="GO:0071986">
    <property type="term" value="C:Ragulator complex"/>
    <property type="evidence" value="ECO:0007669"/>
    <property type="project" value="TreeGrafter"/>
</dbReference>
<dbReference type="InterPro" id="IPR015019">
    <property type="entry name" value="LAMTOR3"/>
</dbReference>
<dbReference type="KEGG" id="obi:106875484"/>
<accession>A0A0L8GPY9</accession>
<sequence>MAEELKRYLMQLKNSVAGLNAIIITDRDGVPVLKVADDNAPELVMKQNFLSTFGLATEQAGKLGLSENRSVISMYTTCQIIQINHLPFLITLVASINANTGMLLNVPNEMQEILKDLDAVLTLV</sequence>
<dbReference type="FunFam" id="3.30.450.30:FF:000003">
    <property type="entry name" value="ragulator complex protein LAMTOR3 homolog"/>
    <property type="match status" value="1"/>
</dbReference>